<evidence type="ECO:0000259" key="1">
    <source>
        <dbReference type="Pfam" id="PF13619"/>
    </source>
</evidence>
<reference evidence="2" key="1">
    <citation type="submission" date="2022-01" db="EMBL/GenBank/DDBJ databases">
        <title>Genome-Based Taxonomic Classification of the Phylum Actinobacteria.</title>
        <authorList>
            <person name="Gao Y."/>
        </authorList>
    </citation>
    <scope>NUCLEOTIDE SEQUENCE</scope>
    <source>
        <strain evidence="2">KLBMP 8922</strain>
    </source>
</reference>
<evidence type="ECO:0000313" key="2">
    <source>
        <dbReference type="EMBL" id="MCF2531333.1"/>
    </source>
</evidence>
<feature type="domain" description="KTSC" evidence="1">
    <location>
        <begin position="8"/>
        <end position="64"/>
    </location>
</feature>
<dbReference type="EMBL" id="JAKFHA010000023">
    <property type="protein sequence ID" value="MCF2531333.1"/>
    <property type="molecule type" value="Genomic_DNA"/>
</dbReference>
<protein>
    <submittedName>
        <fullName evidence="2">KTSC domain-containing protein</fullName>
    </submittedName>
</protein>
<gene>
    <name evidence="2" type="ORF">LZ495_29515</name>
</gene>
<proteinExistence type="predicted"/>
<dbReference type="Proteomes" id="UP001165378">
    <property type="component" value="Unassembled WGS sequence"/>
</dbReference>
<keyword evidence="3" id="KW-1185">Reference proteome</keyword>
<accession>A0AA41Q4D4</accession>
<comment type="caution">
    <text evidence="2">The sequence shown here is derived from an EMBL/GenBank/DDBJ whole genome shotgun (WGS) entry which is preliminary data.</text>
</comment>
<dbReference type="AlphaFoldDB" id="A0AA41Q4D4"/>
<dbReference type="Pfam" id="PF13619">
    <property type="entry name" value="KTSC"/>
    <property type="match status" value="1"/>
</dbReference>
<organism evidence="2 3">
    <name type="scientific">Yinghuangia soli</name>
    <dbReference type="NCBI Taxonomy" id="2908204"/>
    <lineage>
        <taxon>Bacteria</taxon>
        <taxon>Bacillati</taxon>
        <taxon>Actinomycetota</taxon>
        <taxon>Actinomycetes</taxon>
        <taxon>Kitasatosporales</taxon>
        <taxon>Streptomycetaceae</taxon>
        <taxon>Yinghuangia</taxon>
    </lineage>
</organism>
<dbReference type="RefSeq" id="WP_235055998.1">
    <property type="nucleotide sequence ID" value="NZ_JAKFHA010000023.1"/>
</dbReference>
<sequence length="71" mass="7939">MERQPVVSGHIASVGYDGELSVLEVAFRDGAVYRYFAVPRSVHRAFMRAASKGRFLTAVVKPTYSYERVAD</sequence>
<dbReference type="InterPro" id="IPR025309">
    <property type="entry name" value="KTSC_dom"/>
</dbReference>
<name>A0AA41Q4D4_9ACTN</name>
<evidence type="ECO:0000313" key="3">
    <source>
        <dbReference type="Proteomes" id="UP001165378"/>
    </source>
</evidence>